<organism evidence="1 2">
    <name type="scientific">Marinicauda salina</name>
    <dbReference type="NCBI Taxonomy" id="2135793"/>
    <lineage>
        <taxon>Bacteria</taxon>
        <taxon>Pseudomonadati</taxon>
        <taxon>Pseudomonadota</taxon>
        <taxon>Alphaproteobacteria</taxon>
        <taxon>Maricaulales</taxon>
        <taxon>Maricaulaceae</taxon>
        <taxon>Marinicauda</taxon>
    </lineage>
</organism>
<sequence length="634" mass="70045">MTAWDTLIRGGLVFDGTGGHPVVEDVAIKDGRVAARGPKLDADAAGTVIDAAGKWVMPGLLDIHTHFDLEVELAPGLPEAVRHGTTTVLMSNCSLGVVYGAQRRNGEDPIVDCFARVENIPKSVLKKVADRCDWSTSAEYYAHLDALPVGPNVIPMIPHSMLRAEVMGLKESVTRDPDAAELSEMERLLETAMDEGYVGFSTDALPFHFLAEDPHRRTKIPSQFGSRKELKRLTDILRRRDRLWQATPPKDSPKDVIANFLLTSGRLHGKPLKITAVAALDVASNGSIVRLARTLTGLFNSSILDGRFRFQALAAPFKVYWDGPINPLAEEIAELRELNEFDLEDSAGRRALLDDPGFRARFAKMWMHGKTGFGPARLKRKLRMETLAFDRDFAQMVVHSGGPEVWAGDTFAEIFCRYQLWRDEPEAARDAEEAAAFAALPDEAIAEPGFVLALFREYDTDLRWWTVSANRDPAVVRDLLNDPQILPGFNDSGAHLTNMAFYDGNLRCLQVAQDEGLHRVAAQVKRLTREPADFIGVDAGRMEVGDVADLVVIDPDALSAYDSDANTAFVHRAEFEHEQLVNRSDGVVAHVLIGGERAWTGDGFTEALGERRLGRALRHRDWRAEANVEAVAAE</sequence>
<dbReference type="GO" id="GO:0016812">
    <property type="term" value="F:hydrolase activity, acting on carbon-nitrogen (but not peptide) bonds, in cyclic amides"/>
    <property type="evidence" value="ECO:0007669"/>
    <property type="project" value="TreeGrafter"/>
</dbReference>
<name>A0A2U2BTK2_9PROT</name>
<dbReference type="RefSeq" id="WP_109252565.1">
    <property type="nucleotide sequence ID" value="NZ_QEXV01000003.1"/>
</dbReference>
<dbReference type="GO" id="GO:0005829">
    <property type="term" value="C:cytosol"/>
    <property type="evidence" value="ECO:0007669"/>
    <property type="project" value="TreeGrafter"/>
</dbReference>
<evidence type="ECO:0000313" key="2">
    <source>
        <dbReference type="Proteomes" id="UP000245168"/>
    </source>
</evidence>
<dbReference type="Gene3D" id="2.30.40.10">
    <property type="entry name" value="Urease, subunit C, domain 1"/>
    <property type="match status" value="1"/>
</dbReference>
<dbReference type="Gene3D" id="3.20.20.140">
    <property type="entry name" value="Metal-dependent hydrolases"/>
    <property type="match status" value="1"/>
</dbReference>
<dbReference type="InterPro" id="IPR032466">
    <property type="entry name" value="Metal_Hydrolase"/>
</dbReference>
<dbReference type="EMBL" id="QEXV01000003">
    <property type="protein sequence ID" value="PWE17334.1"/>
    <property type="molecule type" value="Genomic_DNA"/>
</dbReference>
<dbReference type="AlphaFoldDB" id="A0A2U2BTK2"/>
<evidence type="ECO:0000313" key="1">
    <source>
        <dbReference type="EMBL" id="PWE17334.1"/>
    </source>
</evidence>
<keyword evidence="2" id="KW-1185">Reference proteome</keyword>
<comment type="caution">
    <text evidence="1">The sequence shown here is derived from an EMBL/GenBank/DDBJ whole genome shotgun (WGS) entry which is preliminary data.</text>
</comment>
<proteinExistence type="predicted"/>
<dbReference type="SUPFAM" id="SSF51338">
    <property type="entry name" value="Composite domain of metallo-dependent hydrolases"/>
    <property type="match status" value="1"/>
</dbReference>
<dbReference type="PANTHER" id="PTHR11647">
    <property type="entry name" value="HYDRANTOINASE/DIHYDROPYRIMIDINASE FAMILY MEMBER"/>
    <property type="match status" value="1"/>
</dbReference>
<dbReference type="SUPFAM" id="SSF51556">
    <property type="entry name" value="Metallo-dependent hydrolases"/>
    <property type="match status" value="1"/>
</dbReference>
<dbReference type="Proteomes" id="UP000245168">
    <property type="component" value="Unassembled WGS sequence"/>
</dbReference>
<protein>
    <submittedName>
        <fullName evidence="1">N-acyl-D-glutamate deacylase</fullName>
    </submittedName>
</protein>
<dbReference type="OrthoDB" id="9815027at2"/>
<dbReference type="InterPro" id="IPR011059">
    <property type="entry name" value="Metal-dep_hydrolase_composite"/>
</dbReference>
<reference evidence="2" key="1">
    <citation type="submission" date="2018-05" db="EMBL/GenBank/DDBJ databases">
        <authorList>
            <person name="Liu B.-T."/>
        </authorList>
    </citation>
    <scope>NUCLEOTIDE SEQUENCE [LARGE SCALE GENOMIC DNA]</scope>
    <source>
        <strain evidence="2">WD6-1</strain>
    </source>
</reference>
<dbReference type="InterPro" id="IPR050378">
    <property type="entry name" value="Metallo-dep_Hydrolases_sf"/>
</dbReference>
<accession>A0A2U2BTK2</accession>
<gene>
    <name evidence="1" type="ORF">DDZ18_06515</name>
</gene>
<dbReference type="PANTHER" id="PTHR11647:SF1">
    <property type="entry name" value="COLLAPSIN RESPONSE MEDIATOR PROTEIN"/>
    <property type="match status" value="1"/>
</dbReference>